<feature type="signal peptide" evidence="2">
    <location>
        <begin position="1"/>
        <end position="27"/>
    </location>
</feature>
<dbReference type="EMBL" id="WVTD01000011">
    <property type="protein sequence ID" value="MYL98973.1"/>
    <property type="molecule type" value="Genomic_DNA"/>
</dbReference>
<evidence type="ECO:0000313" key="3">
    <source>
        <dbReference type="EMBL" id="MYL98973.1"/>
    </source>
</evidence>
<feature type="chain" id="PRO_5030821321" description="Cell wall hydrolase" evidence="2">
    <location>
        <begin position="28"/>
        <end position="138"/>
    </location>
</feature>
<evidence type="ECO:0000256" key="1">
    <source>
        <dbReference type="SAM" id="MobiDB-lite"/>
    </source>
</evidence>
<reference evidence="3 4" key="1">
    <citation type="submission" date="2019-12" db="EMBL/GenBank/DDBJ databases">
        <authorList>
            <person name="Feng G."/>
            <person name="Zhu H."/>
        </authorList>
    </citation>
    <scope>NUCLEOTIDE SEQUENCE [LARGE SCALE GENOMIC DNA]</scope>
    <source>
        <strain evidence="3 4">FGD1</strain>
    </source>
</reference>
<feature type="region of interest" description="Disordered" evidence="1">
    <location>
        <begin position="117"/>
        <end position="138"/>
    </location>
</feature>
<evidence type="ECO:0008006" key="5">
    <source>
        <dbReference type="Google" id="ProtNLM"/>
    </source>
</evidence>
<proteinExistence type="predicted"/>
<protein>
    <recommendedName>
        <fullName evidence="5">Cell wall hydrolase</fullName>
    </recommendedName>
</protein>
<name>A0A7X4GI22_9SPHN</name>
<accession>A0A7X4GI22</accession>
<dbReference type="RefSeq" id="WP_160986606.1">
    <property type="nucleotide sequence ID" value="NZ_WVTD01000011.1"/>
</dbReference>
<feature type="region of interest" description="Disordered" evidence="1">
    <location>
        <begin position="24"/>
        <end position="72"/>
    </location>
</feature>
<gene>
    <name evidence="3" type="ORF">GR702_14490</name>
</gene>
<comment type="caution">
    <text evidence="3">The sequence shown here is derived from an EMBL/GenBank/DDBJ whole genome shotgun (WGS) entry which is preliminary data.</text>
</comment>
<sequence length="138" mass="15049">MRPIREYAPAFALAAVLATALPVPSQAQDRAEKPVSSAPEPGDPETRRQMLNARQAQAARQQVEANRASQAHHEAAVALNGMAQERNDALYSDALTANAQARQQYRETRKQWERTNPYCWNGDAAKCPADPLPPASGS</sequence>
<organism evidence="3 4">
    <name type="scientific">Novosphingobium silvae</name>
    <dbReference type="NCBI Taxonomy" id="2692619"/>
    <lineage>
        <taxon>Bacteria</taxon>
        <taxon>Pseudomonadati</taxon>
        <taxon>Pseudomonadota</taxon>
        <taxon>Alphaproteobacteria</taxon>
        <taxon>Sphingomonadales</taxon>
        <taxon>Sphingomonadaceae</taxon>
        <taxon>Novosphingobium</taxon>
    </lineage>
</organism>
<evidence type="ECO:0000256" key="2">
    <source>
        <dbReference type="SAM" id="SignalP"/>
    </source>
</evidence>
<dbReference type="Proteomes" id="UP000465810">
    <property type="component" value="Unassembled WGS sequence"/>
</dbReference>
<feature type="compositionally biased region" description="Low complexity" evidence="1">
    <location>
        <begin position="49"/>
        <end position="68"/>
    </location>
</feature>
<keyword evidence="4" id="KW-1185">Reference proteome</keyword>
<keyword evidence="2" id="KW-0732">Signal</keyword>
<dbReference type="AlphaFoldDB" id="A0A7X4GI22"/>
<evidence type="ECO:0000313" key="4">
    <source>
        <dbReference type="Proteomes" id="UP000465810"/>
    </source>
</evidence>